<dbReference type="KEGG" id="cact:HZ995_04795"/>
<dbReference type="InterPro" id="IPR036663">
    <property type="entry name" value="Fumarylacetoacetase_C_sf"/>
</dbReference>
<dbReference type="PANTHER" id="PTHR42796:SF4">
    <property type="entry name" value="FUMARYLACETOACETATE HYDROLASE DOMAIN-CONTAINING PROTEIN 2A"/>
    <property type="match status" value="1"/>
</dbReference>
<dbReference type="InterPro" id="IPR011234">
    <property type="entry name" value="Fumarylacetoacetase-like_C"/>
</dbReference>
<dbReference type="Gene3D" id="3.90.850.10">
    <property type="entry name" value="Fumarylacetoacetase-like, C-terminal domain"/>
    <property type="match status" value="1"/>
</dbReference>
<dbReference type="RefSeq" id="WP_209357534.1">
    <property type="nucleotide sequence ID" value="NZ_CP060010.1"/>
</dbReference>
<dbReference type="PANTHER" id="PTHR42796">
    <property type="entry name" value="FUMARYLACETOACETATE HYDROLASE DOMAIN-CONTAINING PROTEIN 2A-RELATED"/>
    <property type="match status" value="1"/>
</dbReference>
<evidence type="ECO:0000256" key="2">
    <source>
        <dbReference type="ARBA" id="ARBA00022723"/>
    </source>
</evidence>
<dbReference type="EMBL" id="CP060010">
    <property type="protein sequence ID" value="QTN36838.1"/>
    <property type="molecule type" value="Genomic_DNA"/>
</dbReference>
<dbReference type="GO" id="GO:0016853">
    <property type="term" value="F:isomerase activity"/>
    <property type="evidence" value="ECO:0007669"/>
    <property type="project" value="UniProtKB-ARBA"/>
</dbReference>
<reference evidence="4" key="1">
    <citation type="submission" date="2020-07" db="EMBL/GenBank/DDBJ databases">
        <title>Genome sequences of bacteria associated with the marine, planktonic diatom Thalassiosira profunda strain ECT2AJA-044.</title>
        <authorList>
            <person name="Gargas C.B."/>
            <person name="Roberts W.R."/>
            <person name="Alverson A.J."/>
        </authorList>
    </citation>
    <scope>NUCLEOTIDE SEQUENCE</scope>
    <source>
        <strain evidence="4">ECT2AJA-044</strain>
    </source>
</reference>
<sequence length="296" mass="31621">MRFLVGTIGPTQSVFAVNGDMAVNLTEAVPAIGRDLAALTASDDLMAQAKEIAETRTGDAVPVSAITPALPIARPPSVLCLGLNYIEHIKEGGYDIPDYPAMFIRTPNSIMAAGAPMVRPACSETLDYEAEMMIIIGKGGRHISEETALEHVFGYTVFNDGSVREYQRKTHQWTPGKNFDDTGAIGPYVVTPDELPEGGKGLKIESRVGSEILQSSNTSNMIWSVAQTIAIMSQFKTLEVGDHIALGTPPGVGHAKKPGPRWLRPGETVDIEIEGIGICSSPIVAEESMTKTEAAE</sequence>
<comment type="similarity">
    <text evidence="1">Belongs to the FAH family.</text>
</comment>
<protein>
    <submittedName>
        <fullName evidence="4">Fumarylacetoacetate hydrolase family protein</fullName>
    </submittedName>
</protein>
<accession>A0A975I837</accession>
<keyword evidence="4" id="KW-0378">Hydrolase</keyword>
<dbReference type="FunFam" id="3.90.850.10:FF:000002">
    <property type="entry name" value="2-hydroxyhepta-2,4-diene-1,7-dioate isomerase"/>
    <property type="match status" value="1"/>
</dbReference>
<dbReference type="Pfam" id="PF01557">
    <property type="entry name" value="FAA_hydrolase"/>
    <property type="match status" value="1"/>
</dbReference>
<evidence type="ECO:0000313" key="5">
    <source>
        <dbReference type="Proteomes" id="UP000665026"/>
    </source>
</evidence>
<feature type="domain" description="Fumarylacetoacetase-like C-terminal" evidence="3">
    <location>
        <begin position="78"/>
        <end position="283"/>
    </location>
</feature>
<name>A0A975I837_9RHOB</name>
<gene>
    <name evidence="4" type="ORF">HZ995_04795</name>
</gene>
<dbReference type="GO" id="GO:0016787">
    <property type="term" value="F:hydrolase activity"/>
    <property type="evidence" value="ECO:0007669"/>
    <property type="project" value="UniProtKB-KW"/>
</dbReference>
<keyword evidence="2" id="KW-0479">Metal-binding</keyword>
<dbReference type="InterPro" id="IPR051121">
    <property type="entry name" value="FAH"/>
</dbReference>
<dbReference type="Proteomes" id="UP000665026">
    <property type="component" value="Chromosome"/>
</dbReference>
<evidence type="ECO:0000313" key="4">
    <source>
        <dbReference type="EMBL" id="QTN36838.1"/>
    </source>
</evidence>
<dbReference type="GO" id="GO:0019752">
    <property type="term" value="P:carboxylic acid metabolic process"/>
    <property type="evidence" value="ECO:0007669"/>
    <property type="project" value="UniProtKB-ARBA"/>
</dbReference>
<proteinExistence type="inferred from homology"/>
<organism evidence="4 5">
    <name type="scientific">Cognatishimia activa</name>
    <dbReference type="NCBI Taxonomy" id="1715691"/>
    <lineage>
        <taxon>Bacteria</taxon>
        <taxon>Pseudomonadati</taxon>
        <taxon>Pseudomonadota</taxon>
        <taxon>Alphaproteobacteria</taxon>
        <taxon>Rhodobacterales</taxon>
        <taxon>Paracoccaceae</taxon>
        <taxon>Cognatishimia</taxon>
    </lineage>
</organism>
<evidence type="ECO:0000259" key="3">
    <source>
        <dbReference type="Pfam" id="PF01557"/>
    </source>
</evidence>
<evidence type="ECO:0000256" key="1">
    <source>
        <dbReference type="ARBA" id="ARBA00010211"/>
    </source>
</evidence>
<dbReference type="SUPFAM" id="SSF56529">
    <property type="entry name" value="FAH"/>
    <property type="match status" value="1"/>
</dbReference>
<dbReference type="GO" id="GO:0046872">
    <property type="term" value="F:metal ion binding"/>
    <property type="evidence" value="ECO:0007669"/>
    <property type="project" value="UniProtKB-KW"/>
</dbReference>
<dbReference type="AlphaFoldDB" id="A0A975I837"/>